<dbReference type="SUPFAM" id="SSF50891">
    <property type="entry name" value="Cyclophilin-like"/>
    <property type="match status" value="1"/>
</dbReference>
<evidence type="ECO:0000256" key="3">
    <source>
        <dbReference type="ARBA" id="ARBA00022840"/>
    </source>
</evidence>
<dbReference type="InterPro" id="IPR003778">
    <property type="entry name" value="CT_A_B"/>
</dbReference>
<dbReference type="EMBL" id="JANTEZ010000001">
    <property type="protein sequence ID" value="MCS5713053.1"/>
    <property type="molecule type" value="Genomic_DNA"/>
</dbReference>
<dbReference type="PANTHER" id="PTHR43309">
    <property type="entry name" value="5-OXOPROLINASE SUBUNIT C"/>
    <property type="match status" value="1"/>
</dbReference>
<keyword evidence="3" id="KW-0067">ATP-binding</keyword>
<dbReference type="SMART" id="SM00797">
    <property type="entry name" value="AHS2"/>
    <property type="match status" value="1"/>
</dbReference>
<evidence type="ECO:0000259" key="4">
    <source>
        <dbReference type="SMART" id="SM00797"/>
    </source>
</evidence>
<evidence type="ECO:0000313" key="5">
    <source>
        <dbReference type="EMBL" id="MCS5713053.1"/>
    </source>
</evidence>
<keyword evidence="6" id="KW-1185">Reference proteome</keyword>
<reference evidence="5" key="1">
    <citation type="submission" date="2022-08" db="EMBL/GenBank/DDBJ databases">
        <authorList>
            <person name="Deng Y."/>
            <person name="Han X.-F."/>
            <person name="Zhang Y.-Q."/>
        </authorList>
    </citation>
    <scope>NUCLEOTIDE SEQUENCE</scope>
    <source>
        <strain evidence="5">CPCC 205716</strain>
    </source>
</reference>
<gene>
    <name evidence="5" type="ORF">NVV95_00655</name>
</gene>
<protein>
    <submittedName>
        <fullName evidence="5">Biotin-dependent carboxyltransferase family protein</fullName>
    </submittedName>
</protein>
<dbReference type="PANTHER" id="PTHR43309:SF3">
    <property type="entry name" value="5-OXOPROLINASE SUBUNIT C"/>
    <property type="match status" value="1"/>
</dbReference>
<evidence type="ECO:0000256" key="1">
    <source>
        <dbReference type="ARBA" id="ARBA00022741"/>
    </source>
</evidence>
<feature type="domain" description="Carboxyltransferase" evidence="4">
    <location>
        <begin position="28"/>
        <end position="307"/>
    </location>
</feature>
<evidence type="ECO:0000256" key="2">
    <source>
        <dbReference type="ARBA" id="ARBA00022801"/>
    </source>
</evidence>
<dbReference type="InterPro" id="IPR029000">
    <property type="entry name" value="Cyclophilin-like_dom_sf"/>
</dbReference>
<dbReference type="Pfam" id="PF02626">
    <property type="entry name" value="CT_A_B"/>
    <property type="match status" value="1"/>
</dbReference>
<evidence type="ECO:0000313" key="6">
    <source>
        <dbReference type="Proteomes" id="UP001165580"/>
    </source>
</evidence>
<keyword evidence="2" id="KW-0378">Hydrolase</keyword>
<comment type="caution">
    <text evidence="5">The sequence shown here is derived from an EMBL/GenBank/DDBJ whole genome shotgun (WGS) entry which is preliminary data.</text>
</comment>
<dbReference type="Gene3D" id="2.40.100.10">
    <property type="entry name" value="Cyclophilin-like"/>
    <property type="match status" value="1"/>
</dbReference>
<name>A0ABT2GA34_9MICO</name>
<organism evidence="5 6">
    <name type="scientific">Herbiconiux gentiana</name>
    <dbReference type="NCBI Taxonomy" id="2970912"/>
    <lineage>
        <taxon>Bacteria</taxon>
        <taxon>Bacillati</taxon>
        <taxon>Actinomycetota</taxon>
        <taxon>Actinomycetes</taxon>
        <taxon>Micrococcales</taxon>
        <taxon>Microbacteriaceae</taxon>
        <taxon>Herbiconiux</taxon>
    </lineage>
</organism>
<proteinExistence type="predicted"/>
<sequence length="308" mass="30784">MPAEHAVEVRATGPLTLLQDAGRPGFAHLGVTGSGAADQGAYRAANRLVGNTPGEAVLESVLGGVALRARGALLVAVTGASASVVVERGDGRAAVEHPMGCSFTLGDGDVVTVGMPTAGLRTMLAVRGGFAVPTTLGSRSSDVLSGLGPAPVRVGDVLTVGEHPGDWPEATLLPAVVGRQVASGRRGDERMLAVMPGPRADLAGAAGWPRLLASAWTVSPSSNRVGVRLLSAPGSAAPLDTAPASTLPSEGMVVGAVQLPPNGEPVVFLRDHPVTGGYPVIAVLTAAAVDLAAQLRPGDVVLFAAVRG</sequence>
<keyword evidence="1" id="KW-0547">Nucleotide-binding</keyword>
<accession>A0ABT2GA34</accession>
<dbReference type="RefSeq" id="WP_259484612.1">
    <property type="nucleotide sequence ID" value="NZ_JANTEZ010000001.1"/>
</dbReference>
<dbReference type="Proteomes" id="UP001165580">
    <property type="component" value="Unassembled WGS sequence"/>
</dbReference>
<dbReference type="InterPro" id="IPR052708">
    <property type="entry name" value="PxpC"/>
</dbReference>